<feature type="compositionally biased region" description="Low complexity" evidence="1">
    <location>
        <begin position="38"/>
        <end position="48"/>
    </location>
</feature>
<accession>A0AAD9S864</accession>
<organism evidence="3 4">
    <name type="scientific">Phomopsis amygdali</name>
    <name type="common">Fusicoccum amygdali</name>
    <dbReference type="NCBI Taxonomy" id="1214568"/>
    <lineage>
        <taxon>Eukaryota</taxon>
        <taxon>Fungi</taxon>
        <taxon>Dikarya</taxon>
        <taxon>Ascomycota</taxon>
        <taxon>Pezizomycotina</taxon>
        <taxon>Sordariomycetes</taxon>
        <taxon>Sordariomycetidae</taxon>
        <taxon>Diaporthales</taxon>
        <taxon>Diaporthaceae</taxon>
        <taxon>Diaporthe</taxon>
    </lineage>
</organism>
<gene>
    <name evidence="3" type="ORF">N8I77_010532</name>
</gene>
<evidence type="ECO:0000256" key="2">
    <source>
        <dbReference type="SAM" id="SignalP"/>
    </source>
</evidence>
<dbReference type="EMBL" id="JAUJFL010000006">
    <property type="protein sequence ID" value="KAK2601057.1"/>
    <property type="molecule type" value="Genomic_DNA"/>
</dbReference>
<feature type="region of interest" description="Disordered" evidence="1">
    <location>
        <begin position="22"/>
        <end position="48"/>
    </location>
</feature>
<proteinExistence type="predicted"/>
<evidence type="ECO:0000256" key="1">
    <source>
        <dbReference type="SAM" id="MobiDB-lite"/>
    </source>
</evidence>
<dbReference type="AlphaFoldDB" id="A0AAD9S864"/>
<name>A0AAD9S864_PHOAM</name>
<reference evidence="3" key="1">
    <citation type="submission" date="2023-06" db="EMBL/GenBank/DDBJ databases">
        <authorList>
            <person name="Noh H."/>
        </authorList>
    </citation>
    <scope>NUCLEOTIDE SEQUENCE</scope>
    <source>
        <strain evidence="3">DUCC20226</strain>
    </source>
</reference>
<keyword evidence="2" id="KW-0732">Signal</keyword>
<protein>
    <recommendedName>
        <fullName evidence="5">Cyclin-like f-box protein</fullName>
    </recommendedName>
</protein>
<evidence type="ECO:0000313" key="3">
    <source>
        <dbReference type="EMBL" id="KAK2601057.1"/>
    </source>
</evidence>
<keyword evidence="4" id="KW-1185">Reference proteome</keyword>
<sequence>MLTIRFALVALLTIFGGVQAVPQTRGRKGGNRNGGGATQQTPQQQAAAIPQGISQATDGSTILDMTATVNGLDLRFKISAPADQFTTASGVQGATQQPGAQGANGINVLLHGDGGQSFFDFPNQAVQQGLMGVVVLAPSEQLLWGQSQGQPQGLSRVDGVAHSQAVNDLMQQVLPQMVAFNSSNVFMTGVSGGSLTLSGFFVPAHMANFAGTGVLLMCGALPPQVDFNNSAAVAGTTKIHFQSTQQELTTLQDAIPQAITAYEQLATGAGLNAQQVGALQTVDNTPNGGHCEFDEQGFSSGIQLVSNNFASIMQGGNGAVQGINTQTVLKSVVGNENVKFAAANGNNKRQNPYWIGA</sequence>
<dbReference type="Proteomes" id="UP001265746">
    <property type="component" value="Unassembled WGS sequence"/>
</dbReference>
<evidence type="ECO:0008006" key="5">
    <source>
        <dbReference type="Google" id="ProtNLM"/>
    </source>
</evidence>
<evidence type="ECO:0000313" key="4">
    <source>
        <dbReference type="Proteomes" id="UP001265746"/>
    </source>
</evidence>
<feature type="chain" id="PRO_5042078199" description="Cyclin-like f-box protein" evidence="2">
    <location>
        <begin position="21"/>
        <end position="357"/>
    </location>
</feature>
<feature type="signal peptide" evidence="2">
    <location>
        <begin position="1"/>
        <end position="20"/>
    </location>
</feature>
<comment type="caution">
    <text evidence="3">The sequence shown here is derived from an EMBL/GenBank/DDBJ whole genome shotgun (WGS) entry which is preliminary data.</text>
</comment>